<dbReference type="AlphaFoldDB" id="A0A4P9WFA0"/>
<feature type="compositionally biased region" description="Basic and acidic residues" evidence="1">
    <location>
        <begin position="20"/>
        <end position="32"/>
    </location>
</feature>
<dbReference type="OrthoDB" id="2195113at2759"/>
<sequence>MPSKDPAPAPVAAAPASPAADRKKAPTKPDQEAFEKELAEINANIEVLKVKLSESQSKINGISNINETFSGPRKELRDQLDVLNKKRNELQDQRSKLLEQIKTIQASLKKKSDEVRNSKASLGYKTVEEIDAQVR</sequence>
<feature type="compositionally biased region" description="Low complexity" evidence="1">
    <location>
        <begin position="10"/>
        <end position="19"/>
    </location>
</feature>
<organism evidence="2 3">
    <name type="scientific">Blyttiomyces helicus</name>
    <dbReference type="NCBI Taxonomy" id="388810"/>
    <lineage>
        <taxon>Eukaryota</taxon>
        <taxon>Fungi</taxon>
        <taxon>Fungi incertae sedis</taxon>
        <taxon>Chytridiomycota</taxon>
        <taxon>Chytridiomycota incertae sedis</taxon>
        <taxon>Chytridiomycetes</taxon>
        <taxon>Chytridiomycetes incertae sedis</taxon>
        <taxon>Blyttiomyces</taxon>
    </lineage>
</organism>
<proteinExistence type="predicted"/>
<dbReference type="GO" id="GO:1990904">
    <property type="term" value="C:ribonucleoprotein complex"/>
    <property type="evidence" value="ECO:0007669"/>
    <property type="project" value="TreeGrafter"/>
</dbReference>
<dbReference type="InterPro" id="IPR039604">
    <property type="entry name" value="Bfr1"/>
</dbReference>
<dbReference type="GO" id="GO:0042175">
    <property type="term" value="C:nuclear outer membrane-endoplasmic reticulum membrane network"/>
    <property type="evidence" value="ECO:0007669"/>
    <property type="project" value="TreeGrafter"/>
</dbReference>
<name>A0A4P9WFA0_9FUNG</name>
<accession>A0A4P9WFA0</accession>
<feature type="region of interest" description="Disordered" evidence="1">
    <location>
        <begin position="1"/>
        <end position="32"/>
    </location>
</feature>
<evidence type="ECO:0000313" key="3">
    <source>
        <dbReference type="Proteomes" id="UP000269721"/>
    </source>
</evidence>
<dbReference type="GO" id="GO:0003729">
    <property type="term" value="F:mRNA binding"/>
    <property type="evidence" value="ECO:0007669"/>
    <property type="project" value="TreeGrafter"/>
</dbReference>
<dbReference type="EMBL" id="KZ995128">
    <property type="protein sequence ID" value="RKO91304.1"/>
    <property type="molecule type" value="Genomic_DNA"/>
</dbReference>
<reference evidence="3" key="1">
    <citation type="journal article" date="2018" name="Nat. Microbiol.">
        <title>Leveraging single-cell genomics to expand the fungal tree of life.</title>
        <authorList>
            <person name="Ahrendt S.R."/>
            <person name="Quandt C.A."/>
            <person name="Ciobanu D."/>
            <person name="Clum A."/>
            <person name="Salamov A."/>
            <person name="Andreopoulos B."/>
            <person name="Cheng J.F."/>
            <person name="Woyke T."/>
            <person name="Pelin A."/>
            <person name="Henrissat B."/>
            <person name="Reynolds N.K."/>
            <person name="Benny G.L."/>
            <person name="Smith M.E."/>
            <person name="James T.Y."/>
            <person name="Grigoriev I.V."/>
        </authorList>
    </citation>
    <scope>NUCLEOTIDE SEQUENCE [LARGE SCALE GENOMIC DNA]</scope>
</reference>
<gene>
    <name evidence="2" type="ORF">BDK51DRAFT_45839</name>
</gene>
<evidence type="ECO:0000256" key="1">
    <source>
        <dbReference type="SAM" id="MobiDB-lite"/>
    </source>
</evidence>
<dbReference type="PANTHER" id="PTHR31027">
    <property type="entry name" value="NUCLEAR SEGREGATION PROTEIN BFR1"/>
    <property type="match status" value="1"/>
</dbReference>
<evidence type="ECO:0000313" key="2">
    <source>
        <dbReference type="EMBL" id="RKO91304.1"/>
    </source>
</evidence>
<dbReference type="GO" id="GO:0008298">
    <property type="term" value="P:intracellular mRNA localization"/>
    <property type="evidence" value="ECO:0007669"/>
    <property type="project" value="TreeGrafter"/>
</dbReference>
<protein>
    <submittedName>
        <fullName evidence="2">Uncharacterized protein</fullName>
    </submittedName>
</protein>
<dbReference type="Proteomes" id="UP000269721">
    <property type="component" value="Unassembled WGS sequence"/>
</dbReference>
<keyword evidence="3" id="KW-1185">Reference proteome</keyword>
<dbReference type="Gene3D" id="1.10.287.1490">
    <property type="match status" value="1"/>
</dbReference>
<dbReference type="GO" id="GO:0005783">
    <property type="term" value="C:endoplasmic reticulum"/>
    <property type="evidence" value="ECO:0007669"/>
    <property type="project" value="TreeGrafter"/>
</dbReference>
<dbReference type="PANTHER" id="PTHR31027:SF2">
    <property type="entry name" value="LEBERCILIN DOMAIN-CONTAINING PROTEIN"/>
    <property type="match status" value="1"/>
</dbReference>